<protein>
    <recommendedName>
        <fullName evidence="2">SRR1-like domain-containing protein</fullName>
    </recommendedName>
</protein>
<reference evidence="3" key="2">
    <citation type="journal article" date="2022" name="Microb. Genom.">
        <title>A chromosome-scale genome assembly of the tomato pathogen Cladosporium fulvum reveals a compartmentalized genome architecture and the presence of a dispensable chromosome.</title>
        <authorList>
            <person name="Zaccaron A.Z."/>
            <person name="Chen L.H."/>
            <person name="Samaras A."/>
            <person name="Stergiopoulos I."/>
        </authorList>
    </citation>
    <scope>NUCLEOTIDE SEQUENCE</scope>
    <source>
        <strain evidence="3">Race5_Kim</strain>
    </source>
</reference>
<evidence type="ECO:0000313" key="3">
    <source>
        <dbReference type="EMBL" id="UJO18015.1"/>
    </source>
</evidence>
<evidence type="ECO:0000256" key="1">
    <source>
        <dbReference type="SAM" id="MobiDB-lite"/>
    </source>
</evidence>
<dbReference type="InterPro" id="IPR012942">
    <property type="entry name" value="SRR1-like"/>
</dbReference>
<dbReference type="RefSeq" id="XP_047762381.1">
    <property type="nucleotide sequence ID" value="XM_047905768.1"/>
</dbReference>
<dbReference type="OrthoDB" id="5318346at2759"/>
<organism evidence="3 4">
    <name type="scientific">Passalora fulva</name>
    <name type="common">Tomato leaf mold</name>
    <name type="synonym">Cladosporium fulvum</name>
    <dbReference type="NCBI Taxonomy" id="5499"/>
    <lineage>
        <taxon>Eukaryota</taxon>
        <taxon>Fungi</taxon>
        <taxon>Dikarya</taxon>
        <taxon>Ascomycota</taxon>
        <taxon>Pezizomycotina</taxon>
        <taxon>Dothideomycetes</taxon>
        <taxon>Dothideomycetidae</taxon>
        <taxon>Mycosphaerellales</taxon>
        <taxon>Mycosphaerellaceae</taxon>
        <taxon>Fulvia</taxon>
    </lineage>
</organism>
<name>A0A9Q8P981_PASFU</name>
<evidence type="ECO:0000259" key="2">
    <source>
        <dbReference type="Pfam" id="PF07985"/>
    </source>
</evidence>
<dbReference type="Proteomes" id="UP000756132">
    <property type="component" value="Chromosome 5"/>
</dbReference>
<dbReference type="PANTHER" id="PTHR42080:SF1">
    <property type="entry name" value="SRR1-LIKE DOMAIN-CONTAINING PROTEIN"/>
    <property type="match status" value="1"/>
</dbReference>
<dbReference type="PANTHER" id="PTHR42080">
    <property type="entry name" value="SRR1 DOMAIN-CONTAINING PROTEIN"/>
    <property type="match status" value="1"/>
</dbReference>
<sequence>MADDGWTQVPRKSKPGVNFSRHLPASQTPTTTTTTTSNIDRTNPPSRDITLAQITADYQRKLKTWQQSQCRSATLRILDRIRPDSGWNIRTAVCLASGSFSRDNLECRRRSMWQIVVFIDLAKHFVEGVKVVAQEPAYTDLDRVFLQTLHIEALEVDFEKGSGLGQAGKHLGKEAFVFEPFLDMDAVMMKEIVEADVALYVGSSIRGLMSRTNEVGALAKKFSESHRMYNFPEFEVDPNVLGGMGIYWKEEQEDET</sequence>
<dbReference type="Pfam" id="PF07985">
    <property type="entry name" value="SRR1"/>
    <property type="match status" value="1"/>
</dbReference>
<proteinExistence type="predicted"/>
<dbReference type="AlphaFoldDB" id="A0A9Q8P981"/>
<keyword evidence="4" id="KW-1185">Reference proteome</keyword>
<evidence type="ECO:0000313" key="4">
    <source>
        <dbReference type="Proteomes" id="UP000756132"/>
    </source>
</evidence>
<feature type="domain" description="SRR1-like" evidence="2">
    <location>
        <begin position="85"/>
        <end position="221"/>
    </location>
</feature>
<gene>
    <name evidence="3" type="ORF">CLAFUR5_06620</name>
</gene>
<dbReference type="KEGG" id="ffu:CLAFUR5_06620"/>
<reference evidence="3" key="1">
    <citation type="submission" date="2021-12" db="EMBL/GenBank/DDBJ databases">
        <authorList>
            <person name="Zaccaron A."/>
            <person name="Stergiopoulos I."/>
        </authorList>
    </citation>
    <scope>NUCLEOTIDE SEQUENCE</scope>
    <source>
        <strain evidence="3">Race5_Kim</strain>
    </source>
</reference>
<dbReference type="GeneID" id="71986498"/>
<accession>A0A9Q8P981</accession>
<dbReference type="EMBL" id="CP090167">
    <property type="protein sequence ID" value="UJO18015.1"/>
    <property type="molecule type" value="Genomic_DNA"/>
</dbReference>
<feature type="region of interest" description="Disordered" evidence="1">
    <location>
        <begin position="1"/>
        <end position="46"/>
    </location>
</feature>